<evidence type="ECO:0000313" key="2">
    <source>
        <dbReference type="EMBL" id="URE23038.1"/>
    </source>
</evidence>
<gene>
    <name evidence="2" type="ORF">MUK42_15765</name>
</gene>
<dbReference type="EMBL" id="CP097510">
    <property type="protein sequence ID" value="URE23038.1"/>
    <property type="molecule type" value="Genomic_DNA"/>
</dbReference>
<feature type="compositionally biased region" description="Pro residues" evidence="1">
    <location>
        <begin position="99"/>
        <end position="108"/>
    </location>
</feature>
<reference evidence="2" key="1">
    <citation type="submission" date="2022-05" db="EMBL/GenBank/DDBJ databases">
        <title>The Musa troglodytarum L. genome provides insights into the mechanism of non-climacteric behaviour and enrichment of carotenoids.</title>
        <authorList>
            <person name="Wang J."/>
        </authorList>
    </citation>
    <scope>NUCLEOTIDE SEQUENCE</scope>
    <source>
        <tissue evidence="2">Leaf</tissue>
    </source>
</reference>
<name>A0A9E7H1I8_9LILI</name>
<dbReference type="AlphaFoldDB" id="A0A9E7H1I8"/>
<proteinExistence type="predicted"/>
<feature type="region of interest" description="Disordered" evidence="1">
    <location>
        <begin position="93"/>
        <end position="130"/>
    </location>
</feature>
<accession>A0A9E7H1I8</accession>
<feature type="compositionally biased region" description="Low complexity" evidence="1">
    <location>
        <begin position="109"/>
        <end position="121"/>
    </location>
</feature>
<organism evidence="2 3">
    <name type="scientific">Musa troglodytarum</name>
    <name type="common">fe'i banana</name>
    <dbReference type="NCBI Taxonomy" id="320322"/>
    <lineage>
        <taxon>Eukaryota</taxon>
        <taxon>Viridiplantae</taxon>
        <taxon>Streptophyta</taxon>
        <taxon>Embryophyta</taxon>
        <taxon>Tracheophyta</taxon>
        <taxon>Spermatophyta</taxon>
        <taxon>Magnoliopsida</taxon>
        <taxon>Liliopsida</taxon>
        <taxon>Zingiberales</taxon>
        <taxon>Musaceae</taxon>
        <taxon>Musa</taxon>
    </lineage>
</organism>
<keyword evidence="3" id="KW-1185">Reference proteome</keyword>
<evidence type="ECO:0000313" key="3">
    <source>
        <dbReference type="Proteomes" id="UP001055439"/>
    </source>
</evidence>
<evidence type="ECO:0000256" key="1">
    <source>
        <dbReference type="SAM" id="MobiDB-lite"/>
    </source>
</evidence>
<sequence>MAIPRPASESMEMDFSTTFGMEMFHLYAKINDSIIISIIIDYELGGGTHRKATRDQRRPMRLEYVLGLRTSLRHTMIRIRRVMTPAGGIWCGPPSLSDGPPPSPPPAPLSLATASSSKPTSNNTDMIRSSTFGGEAVKGHVGRHQHRNLLWPAIDVVRHRRRARAPQEHVQLLRVRCCLYRCCSHPCSVVVMVAGLRMRQLLRRGWDLRGVVVVVEVGVE</sequence>
<protein>
    <submittedName>
        <fullName evidence="2">Uncharacterized protein</fullName>
    </submittedName>
</protein>
<dbReference type="Proteomes" id="UP001055439">
    <property type="component" value="Chromosome 8"/>
</dbReference>